<evidence type="ECO:0000313" key="2">
    <source>
        <dbReference type="EMBL" id="ERG90883.1"/>
    </source>
</evidence>
<dbReference type="EMBL" id="KE356560">
    <property type="protein sequence ID" value="ERG90883.1"/>
    <property type="molecule type" value="Genomic_DNA"/>
</dbReference>
<organism evidence="2 3">
    <name type="scientific">Haloquadratum walsbyi J07HQW1</name>
    <dbReference type="NCBI Taxonomy" id="1238424"/>
    <lineage>
        <taxon>Archaea</taxon>
        <taxon>Methanobacteriati</taxon>
        <taxon>Methanobacteriota</taxon>
        <taxon>Stenosarchaea group</taxon>
        <taxon>Halobacteria</taxon>
        <taxon>Halobacteriales</taxon>
        <taxon>Haloferacaceae</taxon>
        <taxon>Haloquadratum</taxon>
    </lineage>
</organism>
<dbReference type="Proteomes" id="UP000030649">
    <property type="component" value="Unassembled WGS sequence"/>
</dbReference>
<evidence type="ECO:0000256" key="1">
    <source>
        <dbReference type="SAM" id="MobiDB-lite"/>
    </source>
</evidence>
<reference evidence="2 3" key="1">
    <citation type="journal article" date="2013" name="PLoS ONE">
        <title>Assembly-driven community genomics of a hypersaline microbial ecosystem.</title>
        <authorList>
            <person name="Podell S."/>
            <person name="Ugalde J.A."/>
            <person name="Narasingarao P."/>
            <person name="Banfield J.F."/>
            <person name="Heidelberg K.B."/>
            <person name="Allen E.E."/>
        </authorList>
    </citation>
    <scope>NUCLEOTIDE SEQUENCE [LARGE SCALE GENOMIC DNA]</scope>
    <source>
        <strain evidence="3">J07HQW1</strain>
    </source>
</reference>
<evidence type="ECO:0008006" key="4">
    <source>
        <dbReference type="Google" id="ProtNLM"/>
    </source>
</evidence>
<dbReference type="InterPro" id="IPR028994">
    <property type="entry name" value="Integrin_alpha_N"/>
</dbReference>
<evidence type="ECO:0000313" key="3">
    <source>
        <dbReference type="Proteomes" id="UP000030649"/>
    </source>
</evidence>
<dbReference type="AlphaFoldDB" id="U1N3F2"/>
<protein>
    <recommendedName>
        <fullName evidence="4">FG-GAP repeat protein</fullName>
    </recommendedName>
</protein>
<dbReference type="SUPFAM" id="SSF69318">
    <property type="entry name" value="Integrin alpha N-terminal domain"/>
    <property type="match status" value="1"/>
</dbReference>
<feature type="region of interest" description="Disordered" evidence="1">
    <location>
        <begin position="1"/>
        <end position="20"/>
    </location>
</feature>
<dbReference type="SUPFAM" id="SSF69322">
    <property type="entry name" value="Tricorn protease domain 2"/>
    <property type="match status" value="1"/>
</dbReference>
<proteinExistence type="predicted"/>
<feature type="compositionally biased region" description="Polar residues" evidence="1">
    <location>
        <begin position="211"/>
        <end position="223"/>
    </location>
</feature>
<feature type="region of interest" description="Disordered" evidence="1">
    <location>
        <begin position="198"/>
        <end position="232"/>
    </location>
</feature>
<sequence length="577" mass="59676">MTDGLKIINPNGTDPDDPILVSRGDVEAVGTSIDLDGDGRFEQPFVNSSGALKTVEAKNTSTGVQIRNETTLVPASSPNSPRSSKTIMTAGRFDGSETSIFYASTNEEIVRVDASGSTKTVTTAQSKAVSEIGDVDGDGVDELAFTDGSANLKYLEPGGSVETFGTGAGSNNGIGVDGLLDVDGDTAQEQLFVGGSNNINAIDPNDGGSPTKLTSNGQATKSPLTAADTDRDGQQEVLFVSTSSQELKYVDNVGSGNDIKPVVNASGQPVTGFTETGLASAAAVSSGGSGGSGGSGTEAAVSPVEAQTVVFNEKNQAKLRSVRPNTNQEFGTNIQTKSLGPQTQLFGDSQTEIPFIGNNKRLKAVNQSGNVRTLLTKSENGGVDLREGVRLGVADIDSDGRTAVIFSDNNGRIRRYEPETGEVKTVLSTSGVDAHSIGGLADFDSDGSRDELIFTDANKNVRILQTDTGTIETTGFATKNKIKIGSPIVDSGSVKLPAVNANEAVVLVNRTGGTRTLTTKGQPTGGLATVDIDDDNTTEILFANGNNNNRINVVELNGDTRELTPTPNKADGNTGVS</sequence>
<gene>
    <name evidence="2" type="ORF">J07HQW1_00911</name>
</gene>
<dbReference type="HOGENOM" id="CLU_472229_0_0_2"/>
<name>U1N3F2_9EURY</name>
<accession>U1N3F2</accession>